<protein>
    <submittedName>
        <fullName evidence="1">Anacyclamide/piricyclamide family prenylated cyclic peptide</fullName>
    </submittedName>
</protein>
<sequence>MKKEKKNLLPQISAPVQRQITGQEVTAQSSNNAIASSIFGIEERGSGVYLTFAGDDAE</sequence>
<evidence type="ECO:0000313" key="2">
    <source>
        <dbReference type="Proteomes" id="UP000269154"/>
    </source>
</evidence>
<reference evidence="1 2" key="1">
    <citation type="journal article" date="2018" name="ACS Chem. Biol.">
        <title>Ketoreductase domain dysfunction expands chemodiversity: malyngamide biosynthesis in the cyanobacterium Okeania hirsuta.</title>
        <authorList>
            <person name="Moss N.A."/>
            <person name="Leao T."/>
            <person name="Rankin M."/>
            <person name="McCullough T.M."/>
            <person name="Qu P."/>
            <person name="Korobeynikov A."/>
            <person name="Smith J.L."/>
            <person name="Gerwick L."/>
            <person name="Gerwick W.H."/>
        </authorList>
    </citation>
    <scope>NUCLEOTIDE SEQUENCE [LARGE SCALE GENOMIC DNA]</scope>
    <source>
        <strain evidence="1 2">PAB10Feb10-1</strain>
    </source>
</reference>
<organism evidence="1 2">
    <name type="scientific">Okeania hirsuta</name>
    <dbReference type="NCBI Taxonomy" id="1458930"/>
    <lineage>
        <taxon>Bacteria</taxon>
        <taxon>Bacillati</taxon>
        <taxon>Cyanobacteriota</taxon>
        <taxon>Cyanophyceae</taxon>
        <taxon>Oscillatoriophycideae</taxon>
        <taxon>Oscillatoriales</taxon>
        <taxon>Microcoleaceae</taxon>
        <taxon>Okeania</taxon>
    </lineage>
</organism>
<name>A0A3N6P5F8_9CYAN</name>
<dbReference type="InterPro" id="IPR031036">
    <property type="entry name" value="Pren_cyc_PirE"/>
</dbReference>
<comment type="caution">
    <text evidence="1">The sequence shown here is derived from an EMBL/GenBank/DDBJ whole genome shotgun (WGS) entry which is preliminary data.</text>
</comment>
<accession>A0A3N6P5F8</accession>
<dbReference type="RefSeq" id="WP_124143993.1">
    <property type="nucleotide sequence ID" value="NZ_CAWOKI010000379.1"/>
</dbReference>
<evidence type="ECO:0000313" key="1">
    <source>
        <dbReference type="EMBL" id="RQH55461.1"/>
    </source>
</evidence>
<dbReference type="EMBL" id="RCBY01000006">
    <property type="protein sequence ID" value="RQH55461.1"/>
    <property type="molecule type" value="Genomic_DNA"/>
</dbReference>
<dbReference type="NCBIfam" id="TIGR04446">
    <property type="entry name" value="pren_cyc_PirE"/>
    <property type="match status" value="1"/>
</dbReference>
<keyword evidence="2" id="KW-1185">Reference proteome</keyword>
<dbReference type="Proteomes" id="UP000269154">
    <property type="component" value="Unassembled WGS sequence"/>
</dbReference>
<gene>
    <name evidence="1" type="ORF">D5R40_02005</name>
</gene>
<dbReference type="AlphaFoldDB" id="A0A3N6P5F8"/>
<dbReference type="Pfam" id="PF19158">
    <property type="entry name" value="DUF5840"/>
    <property type="match status" value="1"/>
</dbReference>
<proteinExistence type="predicted"/>